<proteinExistence type="predicted"/>
<gene>
    <name evidence="5" type="primary">uvrY_1</name>
    <name evidence="5" type="ORF">SDC9_57145</name>
</gene>
<keyword evidence="2" id="KW-0238">DNA-binding</keyword>
<sequence length="222" mass="25004">MTKNINIYLVDDHSLFREGLSFLLSKLNFIDNIYEASSGEDFIEGLKEFQSSANHVKIDVVLIDIRMQGISGIEATKIALSMDQDIKIIALSMYSEESYYISMIDAGAVGFLLKNSNFNQVKKAIIDVCDGKNYFAEEVLQSIVKSISRREANNVHNYDISERESQILSYICSGLSNSSIADELSISKRTVDKHRENLLMKSNTKNTAQLVVFAIKNGYYKV</sequence>
<dbReference type="InterPro" id="IPR011006">
    <property type="entry name" value="CheY-like_superfamily"/>
</dbReference>
<feature type="domain" description="Response regulatory" evidence="4">
    <location>
        <begin position="6"/>
        <end position="129"/>
    </location>
</feature>
<dbReference type="InterPro" id="IPR039420">
    <property type="entry name" value="WalR-like"/>
</dbReference>
<evidence type="ECO:0000259" key="4">
    <source>
        <dbReference type="PROSITE" id="PS50110"/>
    </source>
</evidence>
<dbReference type="CDD" id="cd06170">
    <property type="entry name" value="LuxR_C_like"/>
    <property type="match status" value="1"/>
</dbReference>
<comment type="caution">
    <text evidence="5">The sequence shown here is derived from an EMBL/GenBank/DDBJ whole genome shotgun (WGS) entry which is preliminary data.</text>
</comment>
<evidence type="ECO:0000256" key="2">
    <source>
        <dbReference type="ARBA" id="ARBA00023125"/>
    </source>
</evidence>
<dbReference type="InterPro" id="IPR001789">
    <property type="entry name" value="Sig_transdc_resp-reg_receiver"/>
</dbReference>
<dbReference type="PROSITE" id="PS50043">
    <property type="entry name" value="HTH_LUXR_2"/>
    <property type="match status" value="1"/>
</dbReference>
<dbReference type="PANTHER" id="PTHR43214">
    <property type="entry name" value="TWO-COMPONENT RESPONSE REGULATOR"/>
    <property type="match status" value="1"/>
</dbReference>
<dbReference type="SMART" id="SM00448">
    <property type="entry name" value="REC"/>
    <property type="match status" value="1"/>
</dbReference>
<evidence type="ECO:0000256" key="1">
    <source>
        <dbReference type="ARBA" id="ARBA00022553"/>
    </source>
</evidence>
<dbReference type="PROSITE" id="PS00622">
    <property type="entry name" value="HTH_LUXR_1"/>
    <property type="match status" value="1"/>
</dbReference>
<dbReference type="InterPro" id="IPR058245">
    <property type="entry name" value="NreC/VraR/RcsB-like_REC"/>
</dbReference>
<dbReference type="GO" id="GO:0000160">
    <property type="term" value="P:phosphorelay signal transduction system"/>
    <property type="evidence" value="ECO:0007669"/>
    <property type="project" value="InterPro"/>
</dbReference>
<name>A0A644X3S2_9ZZZZ</name>
<dbReference type="PROSITE" id="PS50110">
    <property type="entry name" value="RESPONSE_REGULATORY"/>
    <property type="match status" value="1"/>
</dbReference>
<dbReference type="SUPFAM" id="SSF52172">
    <property type="entry name" value="CheY-like"/>
    <property type="match status" value="1"/>
</dbReference>
<dbReference type="Pfam" id="PF00072">
    <property type="entry name" value="Response_reg"/>
    <property type="match status" value="1"/>
</dbReference>
<dbReference type="InterPro" id="IPR016032">
    <property type="entry name" value="Sig_transdc_resp-reg_C-effctor"/>
</dbReference>
<dbReference type="PANTHER" id="PTHR43214:SF43">
    <property type="entry name" value="TWO-COMPONENT RESPONSE REGULATOR"/>
    <property type="match status" value="1"/>
</dbReference>
<dbReference type="GO" id="GO:0006355">
    <property type="term" value="P:regulation of DNA-templated transcription"/>
    <property type="evidence" value="ECO:0007669"/>
    <property type="project" value="InterPro"/>
</dbReference>
<dbReference type="PRINTS" id="PR00038">
    <property type="entry name" value="HTHLUXR"/>
</dbReference>
<dbReference type="SUPFAM" id="SSF46894">
    <property type="entry name" value="C-terminal effector domain of the bipartite response regulators"/>
    <property type="match status" value="1"/>
</dbReference>
<dbReference type="GO" id="GO:0003677">
    <property type="term" value="F:DNA binding"/>
    <property type="evidence" value="ECO:0007669"/>
    <property type="project" value="UniProtKB-KW"/>
</dbReference>
<reference evidence="5" key="1">
    <citation type="submission" date="2019-08" db="EMBL/GenBank/DDBJ databases">
        <authorList>
            <person name="Kucharzyk K."/>
            <person name="Murdoch R.W."/>
            <person name="Higgins S."/>
            <person name="Loffler F."/>
        </authorList>
    </citation>
    <scope>NUCLEOTIDE SEQUENCE</scope>
</reference>
<dbReference type="AlphaFoldDB" id="A0A644X3S2"/>
<accession>A0A644X3S2</accession>
<keyword evidence="1" id="KW-0597">Phosphoprotein</keyword>
<evidence type="ECO:0000259" key="3">
    <source>
        <dbReference type="PROSITE" id="PS50043"/>
    </source>
</evidence>
<dbReference type="EMBL" id="VSSQ01001744">
    <property type="protein sequence ID" value="MPM10810.1"/>
    <property type="molecule type" value="Genomic_DNA"/>
</dbReference>
<dbReference type="Gene3D" id="3.40.50.2300">
    <property type="match status" value="1"/>
</dbReference>
<dbReference type="Pfam" id="PF00196">
    <property type="entry name" value="GerE"/>
    <property type="match status" value="1"/>
</dbReference>
<dbReference type="CDD" id="cd17535">
    <property type="entry name" value="REC_NarL-like"/>
    <property type="match status" value="1"/>
</dbReference>
<dbReference type="SMART" id="SM00421">
    <property type="entry name" value="HTH_LUXR"/>
    <property type="match status" value="1"/>
</dbReference>
<organism evidence="5">
    <name type="scientific">bioreactor metagenome</name>
    <dbReference type="NCBI Taxonomy" id="1076179"/>
    <lineage>
        <taxon>unclassified sequences</taxon>
        <taxon>metagenomes</taxon>
        <taxon>ecological metagenomes</taxon>
    </lineage>
</organism>
<evidence type="ECO:0000313" key="5">
    <source>
        <dbReference type="EMBL" id="MPM10810.1"/>
    </source>
</evidence>
<feature type="domain" description="HTH luxR-type" evidence="3">
    <location>
        <begin position="153"/>
        <end position="218"/>
    </location>
</feature>
<protein>
    <submittedName>
        <fullName evidence="5">Response regulator UvrY</fullName>
    </submittedName>
</protein>
<dbReference type="InterPro" id="IPR000792">
    <property type="entry name" value="Tscrpt_reg_LuxR_C"/>
</dbReference>